<sequence>MGFYRSVLFLVILSRISGIQTGAPSVSTVRKLSVKTGMSITVPCRYDPRYINSFKYWCRGDHWSFCSTLAHTNQPEISRSVSISDDITQRIFSVTMSDLKPEDSTYYWCAVETAGRDQSTYLHLSVTS</sequence>
<reference evidence="1" key="1">
    <citation type="submission" date="2021-05" db="EMBL/GenBank/DDBJ databases">
        <authorList>
            <person name="Pan Q."/>
            <person name="Jouanno E."/>
            <person name="Zahm M."/>
            <person name="Klopp C."/>
            <person name="Cabau C."/>
            <person name="Louis A."/>
            <person name="Berthelot C."/>
            <person name="Parey E."/>
            <person name="Roest Crollius H."/>
            <person name="Montfort J."/>
            <person name="Robinson-Rechavi M."/>
            <person name="Bouchez O."/>
            <person name="Lampietro C."/>
            <person name="Lopez Roques C."/>
            <person name="Donnadieu C."/>
            <person name="Postlethwait J."/>
            <person name="Bobe J."/>
            <person name="Dillon D."/>
            <person name="Chandos A."/>
            <person name="von Hippel F."/>
            <person name="Guiguen Y."/>
        </authorList>
    </citation>
    <scope>NUCLEOTIDE SEQUENCE</scope>
    <source>
        <strain evidence="1">YG-Jan2019</strain>
    </source>
</reference>
<evidence type="ECO:0000313" key="1">
    <source>
        <dbReference type="EMBL" id="KAJ8013784.1"/>
    </source>
</evidence>
<dbReference type="Proteomes" id="UP001157502">
    <property type="component" value="Chromosome 3"/>
</dbReference>
<comment type="caution">
    <text evidence="1">The sequence shown here is derived from an EMBL/GenBank/DDBJ whole genome shotgun (WGS) entry which is preliminary data.</text>
</comment>
<keyword evidence="2" id="KW-1185">Reference proteome</keyword>
<name>A0ACC2HCS5_DALPE</name>
<organism evidence="1 2">
    <name type="scientific">Dallia pectoralis</name>
    <name type="common">Alaska blackfish</name>
    <dbReference type="NCBI Taxonomy" id="75939"/>
    <lineage>
        <taxon>Eukaryota</taxon>
        <taxon>Metazoa</taxon>
        <taxon>Chordata</taxon>
        <taxon>Craniata</taxon>
        <taxon>Vertebrata</taxon>
        <taxon>Euteleostomi</taxon>
        <taxon>Actinopterygii</taxon>
        <taxon>Neopterygii</taxon>
        <taxon>Teleostei</taxon>
        <taxon>Protacanthopterygii</taxon>
        <taxon>Esociformes</taxon>
        <taxon>Umbridae</taxon>
        <taxon>Dallia</taxon>
    </lineage>
</organism>
<accession>A0ACC2HCS5</accession>
<dbReference type="EMBL" id="CM055730">
    <property type="protein sequence ID" value="KAJ8013784.1"/>
    <property type="molecule type" value="Genomic_DNA"/>
</dbReference>
<protein>
    <submittedName>
        <fullName evidence="1">Uncharacterized protein</fullName>
    </submittedName>
</protein>
<gene>
    <name evidence="1" type="ORF">DPEC_G00033380</name>
</gene>
<proteinExistence type="predicted"/>
<evidence type="ECO:0000313" key="2">
    <source>
        <dbReference type="Proteomes" id="UP001157502"/>
    </source>
</evidence>
<feature type="non-terminal residue" evidence="1">
    <location>
        <position position="128"/>
    </location>
</feature>